<dbReference type="EMBL" id="VDMO01000031">
    <property type="protein sequence ID" value="TNM67317.1"/>
    <property type="molecule type" value="Genomic_DNA"/>
</dbReference>
<feature type="compositionally biased region" description="Pro residues" evidence="1">
    <location>
        <begin position="30"/>
        <end position="44"/>
    </location>
</feature>
<dbReference type="AlphaFoldDB" id="A0A5C4XUI8"/>
<evidence type="ECO:0000313" key="3">
    <source>
        <dbReference type="EMBL" id="TNM67317.1"/>
    </source>
</evidence>
<comment type="caution">
    <text evidence="3">The sequence shown here is derived from an EMBL/GenBank/DDBJ whole genome shotgun (WGS) entry which is preliminary data.</text>
</comment>
<dbReference type="Proteomes" id="UP000313988">
    <property type="component" value="Unassembled WGS sequence"/>
</dbReference>
<evidence type="ECO:0000256" key="1">
    <source>
        <dbReference type="SAM" id="MobiDB-lite"/>
    </source>
</evidence>
<organism evidence="3 4">
    <name type="scientific">Deinococcus radiopugnans ATCC 19172</name>
    <dbReference type="NCBI Taxonomy" id="585398"/>
    <lineage>
        <taxon>Bacteria</taxon>
        <taxon>Thermotogati</taxon>
        <taxon>Deinococcota</taxon>
        <taxon>Deinococci</taxon>
        <taxon>Deinococcales</taxon>
        <taxon>Deinococcaceae</taxon>
        <taxon>Deinococcus</taxon>
    </lineage>
</organism>
<proteinExistence type="predicted"/>
<dbReference type="InterPro" id="IPR011042">
    <property type="entry name" value="6-blade_b-propeller_TolB-like"/>
</dbReference>
<dbReference type="Gene3D" id="2.120.10.30">
    <property type="entry name" value="TolB, C-terminal domain"/>
    <property type="match status" value="1"/>
</dbReference>
<feature type="signal peptide" evidence="2">
    <location>
        <begin position="1"/>
        <end position="24"/>
    </location>
</feature>
<feature type="region of interest" description="Disordered" evidence="1">
    <location>
        <begin position="25"/>
        <end position="45"/>
    </location>
</feature>
<reference evidence="3 4" key="1">
    <citation type="submission" date="2019-06" db="EMBL/GenBank/DDBJ databases">
        <title>Genome sequence of Deinococcus radiopugnans ATCC 19172.</title>
        <authorList>
            <person name="Maclea K.S."/>
            <person name="Maynard C.R."/>
        </authorList>
    </citation>
    <scope>NUCLEOTIDE SEQUENCE [LARGE SCALE GENOMIC DNA]</scope>
    <source>
        <strain evidence="3 4">ATCC 19172</strain>
    </source>
</reference>
<sequence>MPPPMRPTLHRAALLTLLVLSACSGGSGPTPNPKPEPTPDPKPTTVPFITVDTIAGQPDVGGSIDGPGANATFNYPVAITRWVWLLPPRREGKTVRCRCISRARPMPTSDCLSRTATVRPSAACAEGLALLHPLRRRFRGLQQRTPG</sequence>
<dbReference type="PROSITE" id="PS51257">
    <property type="entry name" value="PROKAR_LIPOPROTEIN"/>
    <property type="match status" value="1"/>
</dbReference>
<dbReference type="OrthoDB" id="791543at2"/>
<evidence type="ECO:0000256" key="2">
    <source>
        <dbReference type="SAM" id="SignalP"/>
    </source>
</evidence>
<evidence type="ECO:0000313" key="4">
    <source>
        <dbReference type="Proteomes" id="UP000313988"/>
    </source>
</evidence>
<name>A0A5C4XUI8_9DEIO</name>
<accession>A0A5C4XUI8</accession>
<protein>
    <submittedName>
        <fullName evidence="3">Uncharacterized protein</fullName>
    </submittedName>
</protein>
<gene>
    <name evidence="3" type="ORF">FHR04_18525</name>
</gene>
<keyword evidence="2" id="KW-0732">Signal</keyword>
<feature type="chain" id="PRO_5022807725" evidence="2">
    <location>
        <begin position="25"/>
        <end position="147"/>
    </location>
</feature>